<dbReference type="InterPro" id="IPR036412">
    <property type="entry name" value="HAD-like_sf"/>
</dbReference>
<gene>
    <name evidence="1" type="ORF">GWK48_01440</name>
</gene>
<dbReference type="KEGG" id="mten:GWK48_01440"/>
<dbReference type="AlphaFoldDB" id="A0A6N0NT04"/>
<keyword evidence="2" id="KW-1185">Reference proteome</keyword>
<sequence length="163" mass="18938">MQYAVWLDGVILDVYTSEALYSIYKGDSVPVPLSIEVHHDWPEFYSKLKGRGDLFILSPYPKEVTENVIAKIGLDESYVYNENKTKPSKEPMEILFRKFSLDPLKLILIGSSPLDLLSVRFFDSRIKVACVKRKEDCSRYSPFLQTKNLNEMYNSLKRLNYIL</sequence>
<protein>
    <submittedName>
        <fullName evidence="1">HAD family hydrolase</fullName>
    </submittedName>
</protein>
<dbReference type="OrthoDB" id="34377at2157"/>
<dbReference type="SUPFAM" id="SSF56784">
    <property type="entry name" value="HAD-like"/>
    <property type="match status" value="1"/>
</dbReference>
<dbReference type="GeneID" id="55640568"/>
<dbReference type="GO" id="GO:0016787">
    <property type="term" value="F:hydrolase activity"/>
    <property type="evidence" value="ECO:0007669"/>
    <property type="project" value="UniProtKB-KW"/>
</dbReference>
<organism evidence="1 2">
    <name type="scientific">Metallosphaera tengchongensis</name>
    <dbReference type="NCBI Taxonomy" id="1532350"/>
    <lineage>
        <taxon>Archaea</taxon>
        <taxon>Thermoproteota</taxon>
        <taxon>Thermoprotei</taxon>
        <taxon>Sulfolobales</taxon>
        <taxon>Sulfolobaceae</taxon>
        <taxon>Metallosphaera</taxon>
    </lineage>
</organism>
<dbReference type="RefSeq" id="WP_174628939.1">
    <property type="nucleotide sequence ID" value="NZ_CP049074.1"/>
</dbReference>
<name>A0A6N0NT04_9CREN</name>
<accession>A0A6N0NT04</accession>
<reference evidence="1 2" key="1">
    <citation type="submission" date="2020-02" db="EMBL/GenBank/DDBJ databases">
        <title>Comparative genome analysis reveals the metabolism and evolution of the thermophilic archaeal genus Metallosphaera.</title>
        <authorList>
            <person name="Jiang C."/>
        </authorList>
    </citation>
    <scope>NUCLEOTIDE SEQUENCE [LARGE SCALE GENOMIC DNA]</scope>
    <source>
        <strain evidence="1 2">Ric-A</strain>
    </source>
</reference>
<dbReference type="Gene3D" id="3.40.50.1000">
    <property type="entry name" value="HAD superfamily/HAD-like"/>
    <property type="match status" value="1"/>
</dbReference>
<evidence type="ECO:0000313" key="2">
    <source>
        <dbReference type="Proteomes" id="UP000509301"/>
    </source>
</evidence>
<evidence type="ECO:0000313" key="1">
    <source>
        <dbReference type="EMBL" id="QKQ99236.1"/>
    </source>
</evidence>
<dbReference type="Proteomes" id="UP000509301">
    <property type="component" value="Chromosome"/>
</dbReference>
<proteinExistence type="predicted"/>
<dbReference type="InterPro" id="IPR023214">
    <property type="entry name" value="HAD_sf"/>
</dbReference>
<keyword evidence="1" id="KW-0378">Hydrolase</keyword>
<dbReference type="EMBL" id="CP049074">
    <property type="protein sequence ID" value="QKQ99236.1"/>
    <property type="molecule type" value="Genomic_DNA"/>
</dbReference>